<dbReference type="AlphaFoldDB" id="A0A4Q7PMN3"/>
<keyword evidence="6 9" id="KW-1133">Transmembrane helix</keyword>
<dbReference type="SUPFAM" id="SSF81345">
    <property type="entry name" value="ABC transporter involved in vitamin B12 uptake, BtuC"/>
    <property type="match status" value="1"/>
</dbReference>
<feature type="transmembrane region" description="Helical" evidence="9">
    <location>
        <begin position="190"/>
        <end position="218"/>
    </location>
</feature>
<dbReference type="OrthoDB" id="9788905at2"/>
<dbReference type="InterPro" id="IPR037294">
    <property type="entry name" value="ABC_BtuC-like"/>
</dbReference>
<keyword evidence="3 8" id="KW-0813">Transport</keyword>
<feature type="transmembrane region" description="Helical" evidence="9">
    <location>
        <begin position="70"/>
        <end position="89"/>
    </location>
</feature>
<gene>
    <name evidence="10" type="ORF">EV197_1519</name>
</gene>
<reference evidence="10 11" key="1">
    <citation type="submission" date="2019-02" db="EMBL/GenBank/DDBJ databases">
        <title>Genomic Encyclopedia of Type Strains, Phase IV (KMG-IV): sequencing the most valuable type-strain genomes for metagenomic binning, comparative biology and taxonomic classification.</title>
        <authorList>
            <person name="Goeker M."/>
        </authorList>
    </citation>
    <scope>NUCLEOTIDE SEQUENCE [LARGE SCALE GENOMIC DNA]</scope>
    <source>
        <strain evidence="10 11">DSM 17196</strain>
    </source>
</reference>
<evidence type="ECO:0000256" key="1">
    <source>
        <dbReference type="ARBA" id="ARBA00004651"/>
    </source>
</evidence>
<organism evidence="10 11">
    <name type="scientific">Aquimarina brevivitae</name>
    <dbReference type="NCBI Taxonomy" id="323412"/>
    <lineage>
        <taxon>Bacteria</taxon>
        <taxon>Pseudomonadati</taxon>
        <taxon>Bacteroidota</taxon>
        <taxon>Flavobacteriia</taxon>
        <taxon>Flavobacteriales</taxon>
        <taxon>Flavobacteriaceae</taxon>
        <taxon>Aquimarina</taxon>
    </lineage>
</organism>
<feature type="transmembrane region" description="Helical" evidence="9">
    <location>
        <begin position="230"/>
        <end position="251"/>
    </location>
</feature>
<dbReference type="GO" id="GO:0010043">
    <property type="term" value="P:response to zinc ion"/>
    <property type="evidence" value="ECO:0007669"/>
    <property type="project" value="TreeGrafter"/>
</dbReference>
<keyword evidence="4" id="KW-1003">Cell membrane</keyword>
<evidence type="ECO:0000256" key="5">
    <source>
        <dbReference type="ARBA" id="ARBA00022692"/>
    </source>
</evidence>
<protein>
    <submittedName>
        <fullName evidence="10">Manganese/zinc/iron transport system permease protein</fullName>
    </submittedName>
</protein>
<evidence type="ECO:0000256" key="9">
    <source>
        <dbReference type="SAM" id="Phobius"/>
    </source>
</evidence>
<evidence type="ECO:0000256" key="4">
    <source>
        <dbReference type="ARBA" id="ARBA00022475"/>
    </source>
</evidence>
<dbReference type="EMBL" id="SGXE01000001">
    <property type="protein sequence ID" value="RZT00283.1"/>
    <property type="molecule type" value="Genomic_DNA"/>
</dbReference>
<feature type="transmembrane region" description="Helical" evidence="9">
    <location>
        <begin position="101"/>
        <end position="120"/>
    </location>
</feature>
<dbReference type="Pfam" id="PF00950">
    <property type="entry name" value="ABC-3"/>
    <property type="match status" value="1"/>
</dbReference>
<evidence type="ECO:0000256" key="8">
    <source>
        <dbReference type="RuleBase" id="RU003943"/>
    </source>
</evidence>
<dbReference type="GO" id="GO:0055085">
    <property type="term" value="P:transmembrane transport"/>
    <property type="evidence" value="ECO:0007669"/>
    <property type="project" value="InterPro"/>
</dbReference>
<feature type="transmembrane region" description="Helical" evidence="9">
    <location>
        <begin position="21"/>
        <end position="39"/>
    </location>
</feature>
<evidence type="ECO:0000256" key="2">
    <source>
        <dbReference type="ARBA" id="ARBA00008034"/>
    </source>
</evidence>
<dbReference type="InterPro" id="IPR001626">
    <property type="entry name" value="ABC_TroCD"/>
</dbReference>
<evidence type="ECO:0000313" key="10">
    <source>
        <dbReference type="EMBL" id="RZT00283.1"/>
    </source>
</evidence>
<evidence type="ECO:0000256" key="3">
    <source>
        <dbReference type="ARBA" id="ARBA00022448"/>
    </source>
</evidence>
<dbReference type="PANTHER" id="PTHR30477:SF3">
    <property type="entry name" value="METAL TRANSPORT SYSTEM MEMBRANE PROTEIN CT_069-RELATED"/>
    <property type="match status" value="1"/>
</dbReference>
<dbReference type="Proteomes" id="UP000292262">
    <property type="component" value="Unassembled WGS sequence"/>
</dbReference>
<evidence type="ECO:0000313" key="11">
    <source>
        <dbReference type="Proteomes" id="UP000292262"/>
    </source>
</evidence>
<comment type="caution">
    <text evidence="10">The sequence shown here is derived from an EMBL/GenBank/DDBJ whole genome shotgun (WGS) entry which is preliminary data.</text>
</comment>
<name>A0A4Q7PMN3_9FLAO</name>
<dbReference type="GO" id="GO:0071281">
    <property type="term" value="P:cellular response to iron ion"/>
    <property type="evidence" value="ECO:0007669"/>
    <property type="project" value="UniProtKB-ARBA"/>
</dbReference>
<comment type="subcellular location">
    <subcellularLocation>
        <location evidence="1 8">Cell membrane</location>
        <topology evidence="1 8">Multi-pass membrane protein</topology>
    </subcellularLocation>
</comment>
<feature type="transmembrane region" description="Helical" evidence="9">
    <location>
        <begin position="147"/>
        <end position="165"/>
    </location>
</feature>
<feature type="transmembrane region" description="Helical" evidence="9">
    <location>
        <begin position="263"/>
        <end position="286"/>
    </location>
</feature>
<dbReference type="GO" id="GO:0043190">
    <property type="term" value="C:ATP-binding cassette (ABC) transporter complex"/>
    <property type="evidence" value="ECO:0007669"/>
    <property type="project" value="InterPro"/>
</dbReference>
<keyword evidence="7 9" id="KW-0472">Membrane</keyword>
<dbReference type="RefSeq" id="WP_130286066.1">
    <property type="nucleotide sequence ID" value="NZ_SGXE01000001.1"/>
</dbReference>
<dbReference type="CDD" id="cd06550">
    <property type="entry name" value="TM_ABC_iron-siderophores_like"/>
    <property type="match status" value="1"/>
</dbReference>
<dbReference type="Gene3D" id="1.10.3470.10">
    <property type="entry name" value="ABC transporter involved in vitamin B12 uptake, BtuC"/>
    <property type="match status" value="1"/>
</dbReference>
<accession>A0A4Q7PMN3</accession>
<dbReference type="FunFam" id="1.10.3470.10:FF:000003">
    <property type="entry name" value="Iron ABC transporter permease SitD"/>
    <property type="match status" value="1"/>
</dbReference>
<sequence>MELKEYFEFLISDYTLRTISIGTAVLGAICGMLGSFAVLRKQSLLGDAISHAALPGIAIAFLIIESKNSVVFLIGALLSGLLGTFWIRGIVNKTHLKSDTALGLILSTFFGFGMLLLTYIQKIPNANQAGLESYLFGQAATLVESDVWLMSGVTGISFIILLLFWKELKILLFDPDFTKTIGFNTKFLDILITSFIVVAIVLGLQTVGVVLMSAMLLAPAAAARQWTNKLSTMVIVAAIFGALSGVIGTGISASSNNLSTGPIIVIVAAIFVLFSFVFSPGRGLLFREIRFRKNRRDLQLHKTLSFMYHIAKDHANISHPHAIKILNNFQGFTRKTLKQLEDKNYISLDGNMWQMTPTGYEKAATLYDQISKSDE</sequence>
<dbReference type="PANTHER" id="PTHR30477">
    <property type="entry name" value="ABC-TRANSPORTER METAL-BINDING PROTEIN"/>
    <property type="match status" value="1"/>
</dbReference>
<comment type="similarity">
    <text evidence="2 8">Belongs to the ABC-3 integral membrane protein family.</text>
</comment>
<proteinExistence type="inferred from homology"/>
<evidence type="ECO:0000256" key="7">
    <source>
        <dbReference type="ARBA" id="ARBA00023136"/>
    </source>
</evidence>
<keyword evidence="5 8" id="KW-0812">Transmembrane</keyword>
<evidence type="ECO:0000256" key="6">
    <source>
        <dbReference type="ARBA" id="ARBA00022989"/>
    </source>
</evidence>
<keyword evidence="11" id="KW-1185">Reference proteome</keyword>